<sequence length="570" mass="61535">MSVESHTTLADARMALETYLWNGSDRADVVAKRGQSEHEGARDAARAEVHRVAALACRAQCFQLAVQRRMIDARSGDDRGQASDAFGGPAPAALTTLTPYRRSPSVRGVSPTFATPWRNEDVFLPPAVFGNQLVHGRQIHLAVFYEIHAQTRLTVKEGPGKLHMPDLHLSVAVLPQTLKVKGMLVQAVIEVLEKHAVGFAAPIRCFALSWRVFGCAQAATAQALAVRPLVDCRAPRKKLVTFFRGTVIRQSKLQMCHVFKTALGGAPLIGVRERVVGADPLSECLAMRGRALSALETAHLELSAHQEGGRQSEAALSACAPKDSTVQMVAYGGTLARLSPARVVGHPAQQARHGIAYDEMGGAPTNAMILDEGRTGAVTVLELKIVLQTKFHAPREEGHNISRALDHNHDEEIHYSDFLAAMVGAKIGMHEDHLRSAFAKFDVDNSRYITRENLREVPGDACDSEAVDGLLAEKDFLRDGSREPSFAVAFGTAWAMNNNAGAVAKTVDRELEKSSGASRQGGLGLWDEASDPVCAGLVSIDVAGRIALLCWTTLLLPTVSVDLLKRELGK</sequence>
<name>A0ABN9UCJ1_9DINO</name>
<evidence type="ECO:0000259" key="1">
    <source>
        <dbReference type="PROSITE" id="PS50222"/>
    </source>
</evidence>
<feature type="domain" description="EF-hand" evidence="1">
    <location>
        <begin position="429"/>
        <end position="464"/>
    </location>
</feature>
<protein>
    <recommendedName>
        <fullName evidence="1">EF-hand domain-containing protein</fullName>
    </recommendedName>
</protein>
<proteinExistence type="predicted"/>
<gene>
    <name evidence="2" type="ORF">PCOR1329_LOCUS47338</name>
</gene>
<dbReference type="SUPFAM" id="SSF47473">
    <property type="entry name" value="EF-hand"/>
    <property type="match status" value="1"/>
</dbReference>
<dbReference type="InterPro" id="IPR002048">
    <property type="entry name" value="EF_hand_dom"/>
</dbReference>
<evidence type="ECO:0000313" key="3">
    <source>
        <dbReference type="Proteomes" id="UP001189429"/>
    </source>
</evidence>
<comment type="caution">
    <text evidence="2">The sequence shown here is derived from an EMBL/GenBank/DDBJ whole genome shotgun (WGS) entry which is preliminary data.</text>
</comment>
<keyword evidence="3" id="KW-1185">Reference proteome</keyword>
<accession>A0ABN9UCJ1</accession>
<dbReference type="Proteomes" id="UP001189429">
    <property type="component" value="Unassembled WGS sequence"/>
</dbReference>
<dbReference type="Gene3D" id="1.10.238.10">
    <property type="entry name" value="EF-hand"/>
    <property type="match status" value="2"/>
</dbReference>
<dbReference type="InterPro" id="IPR011992">
    <property type="entry name" value="EF-hand-dom_pair"/>
</dbReference>
<organism evidence="2 3">
    <name type="scientific">Prorocentrum cordatum</name>
    <dbReference type="NCBI Taxonomy" id="2364126"/>
    <lineage>
        <taxon>Eukaryota</taxon>
        <taxon>Sar</taxon>
        <taxon>Alveolata</taxon>
        <taxon>Dinophyceae</taxon>
        <taxon>Prorocentrales</taxon>
        <taxon>Prorocentraceae</taxon>
        <taxon>Prorocentrum</taxon>
    </lineage>
</organism>
<dbReference type="PROSITE" id="PS50222">
    <property type="entry name" value="EF_HAND_2"/>
    <property type="match status" value="1"/>
</dbReference>
<dbReference type="EMBL" id="CAUYUJ010015704">
    <property type="protein sequence ID" value="CAK0857158.1"/>
    <property type="molecule type" value="Genomic_DNA"/>
</dbReference>
<reference evidence="2" key="1">
    <citation type="submission" date="2023-10" db="EMBL/GenBank/DDBJ databases">
        <authorList>
            <person name="Chen Y."/>
            <person name="Shah S."/>
            <person name="Dougan E. K."/>
            <person name="Thang M."/>
            <person name="Chan C."/>
        </authorList>
    </citation>
    <scope>NUCLEOTIDE SEQUENCE [LARGE SCALE GENOMIC DNA]</scope>
</reference>
<evidence type="ECO:0000313" key="2">
    <source>
        <dbReference type="EMBL" id="CAK0857158.1"/>
    </source>
</evidence>